<gene>
    <name evidence="8" type="ORF">F8568_003225</name>
</gene>
<dbReference type="PANTHER" id="PTHR42718">
    <property type="entry name" value="MAJOR FACILITATOR SUPERFAMILY MULTIDRUG TRANSPORTER MFSC"/>
    <property type="match status" value="1"/>
</dbReference>
<dbReference type="InterPro" id="IPR020846">
    <property type="entry name" value="MFS_dom"/>
</dbReference>
<evidence type="ECO:0000256" key="5">
    <source>
        <dbReference type="ARBA" id="ARBA00023136"/>
    </source>
</evidence>
<evidence type="ECO:0000256" key="3">
    <source>
        <dbReference type="ARBA" id="ARBA00022692"/>
    </source>
</evidence>
<evidence type="ECO:0000256" key="1">
    <source>
        <dbReference type="ARBA" id="ARBA00004651"/>
    </source>
</evidence>
<feature type="transmembrane region" description="Helical" evidence="6">
    <location>
        <begin position="295"/>
        <end position="315"/>
    </location>
</feature>
<dbReference type="GO" id="GO:0005886">
    <property type="term" value="C:plasma membrane"/>
    <property type="evidence" value="ECO:0007669"/>
    <property type="project" value="UniProtKB-SubCell"/>
</dbReference>
<comment type="subcellular location">
    <subcellularLocation>
        <location evidence="1">Cell membrane</location>
        <topology evidence="1">Multi-pass membrane protein</topology>
    </subcellularLocation>
</comment>
<keyword evidence="2" id="KW-0813">Transport</keyword>
<dbReference type="Pfam" id="PF07690">
    <property type="entry name" value="MFS_1"/>
    <property type="match status" value="2"/>
</dbReference>
<keyword evidence="3 6" id="KW-0812">Transmembrane</keyword>
<feature type="transmembrane region" description="Helical" evidence="6">
    <location>
        <begin position="235"/>
        <end position="257"/>
    </location>
</feature>
<dbReference type="InterPro" id="IPR011701">
    <property type="entry name" value="MFS"/>
</dbReference>
<organism evidence="8 9">
    <name type="scientific">Actinomadura physcomitrii</name>
    <dbReference type="NCBI Taxonomy" id="2650748"/>
    <lineage>
        <taxon>Bacteria</taxon>
        <taxon>Bacillati</taxon>
        <taxon>Actinomycetota</taxon>
        <taxon>Actinomycetes</taxon>
        <taxon>Streptosporangiales</taxon>
        <taxon>Thermomonosporaceae</taxon>
        <taxon>Actinomadura</taxon>
    </lineage>
</organism>
<feature type="transmembrane region" description="Helical" evidence="6">
    <location>
        <begin position="269"/>
        <end position="289"/>
    </location>
</feature>
<evidence type="ECO:0000313" key="8">
    <source>
        <dbReference type="EMBL" id="MVZ99408.1"/>
    </source>
</evidence>
<dbReference type="EMBL" id="WBMS02000002">
    <property type="protein sequence ID" value="MVZ99408.1"/>
    <property type="molecule type" value="Genomic_DNA"/>
</dbReference>
<dbReference type="Proteomes" id="UP000462055">
    <property type="component" value="Unassembled WGS sequence"/>
</dbReference>
<feature type="transmembrane region" description="Helical" evidence="6">
    <location>
        <begin position="327"/>
        <end position="346"/>
    </location>
</feature>
<feature type="transmembrane region" description="Helical" evidence="6">
    <location>
        <begin position="12"/>
        <end position="35"/>
    </location>
</feature>
<evidence type="ECO:0000259" key="7">
    <source>
        <dbReference type="PROSITE" id="PS50850"/>
    </source>
</evidence>
<feature type="transmembrane region" description="Helical" evidence="6">
    <location>
        <begin position="47"/>
        <end position="70"/>
    </location>
</feature>
<dbReference type="PANTHER" id="PTHR42718:SF9">
    <property type="entry name" value="MAJOR FACILITATOR SUPERFAMILY MULTIDRUG TRANSPORTER MFSC"/>
    <property type="match status" value="1"/>
</dbReference>
<sequence>MSAGGAVALQRIKVGAVYGGALLGPLGGGVVSPMLPEIGRSVHAPAGAAAASLTAYFVPFALVQLVSGTLGERWGRRRTVRIAYLVYAAGSLVCALAPTLGLFLGARAALGAANAFTSPLLLAGLGDIVPRDRHGRAVGVYSSCQAAGQSFAPLVGGLAAESSWRLGFVVVAAAAVLLAFAPPPGEPRPAAAAPPWRPLLSRRMGLLSAASFLSYLGASALPFLVALYAREELHVSADLTGVALLGFGVAGLVLGAVWGRVAERAGARLCGGVAAVVTGVFVAVVGSSGSVGALALWWTLAGAGASMMTVALQSLTMRAVPRNRGGALSAVSAFRFGGGAVAPLVWLPVYHAGAAGAFAAAASSLLLVVPALALAGEAAG</sequence>
<evidence type="ECO:0000256" key="4">
    <source>
        <dbReference type="ARBA" id="ARBA00022989"/>
    </source>
</evidence>
<keyword evidence="5 6" id="KW-0472">Membrane</keyword>
<comment type="caution">
    <text evidence="8">The sequence shown here is derived from an EMBL/GenBank/DDBJ whole genome shotgun (WGS) entry which is preliminary data.</text>
</comment>
<dbReference type="Gene3D" id="1.20.1250.20">
    <property type="entry name" value="MFS general substrate transporter like domains"/>
    <property type="match status" value="1"/>
</dbReference>
<evidence type="ECO:0000256" key="6">
    <source>
        <dbReference type="SAM" id="Phobius"/>
    </source>
</evidence>
<protein>
    <submittedName>
        <fullName evidence="8">MFS transporter</fullName>
    </submittedName>
</protein>
<keyword evidence="9" id="KW-1185">Reference proteome</keyword>
<feature type="transmembrane region" description="Helical" evidence="6">
    <location>
        <begin position="164"/>
        <end position="183"/>
    </location>
</feature>
<dbReference type="RefSeq" id="WP_151591166.1">
    <property type="nucleotide sequence ID" value="NZ_WBMS02000002.1"/>
</dbReference>
<name>A0A6I4M9N7_9ACTN</name>
<keyword evidence="4 6" id="KW-1133">Transmembrane helix</keyword>
<dbReference type="InterPro" id="IPR036259">
    <property type="entry name" value="MFS_trans_sf"/>
</dbReference>
<evidence type="ECO:0000256" key="2">
    <source>
        <dbReference type="ARBA" id="ARBA00022448"/>
    </source>
</evidence>
<feature type="transmembrane region" description="Helical" evidence="6">
    <location>
        <begin position="82"/>
        <end position="104"/>
    </location>
</feature>
<feature type="transmembrane region" description="Helical" evidence="6">
    <location>
        <begin position="352"/>
        <end position="375"/>
    </location>
</feature>
<dbReference type="GO" id="GO:0022857">
    <property type="term" value="F:transmembrane transporter activity"/>
    <property type="evidence" value="ECO:0007669"/>
    <property type="project" value="InterPro"/>
</dbReference>
<accession>A0A6I4M9N7</accession>
<dbReference type="AlphaFoldDB" id="A0A6I4M9N7"/>
<feature type="domain" description="Major facilitator superfamily (MFS) profile" evidence="7">
    <location>
        <begin position="13"/>
        <end position="380"/>
    </location>
</feature>
<evidence type="ECO:0000313" key="9">
    <source>
        <dbReference type="Proteomes" id="UP000462055"/>
    </source>
</evidence>
<proteinExistence type="predicted"/>
<dbReference type="PROSITE" id="PS50850">
    <property type="entry name" value="MFS"/>
    <property type="match status" value="1"/>
</dbReference>
<dbReference type="SUPFAM" id="SSF103473">
    <property type="entry name" value="MFS general substrate transporter"/>
    <property type="match status" value="1"/>
</dbReference>
<feature type="transmembrane region" description="Helical" evidence="6">
    <location>
        <begin position="204"/>
        <end position="229"/>
    </location>
</feature>
<reference evidence="8" key="1">
    <citation type="submission" date="2019-12" db="EMBL/GenBank/DDBJ databases">
        <title>Actinomadura physcomitrii sp. nov., a novel actinomycete isolated from moss [Physcomitrium sphaericum (Ludw) Fuernr].</title>
        <authorList>
            <person name="Zhuang X."/>
        </authorList>
    </citation>
    <scope>NUCLEOTIDE SEQUENCE [LARGE SCALE GENOMIC DNA]</scope>
    <source>
        <strain evidence="8">LD22</strain>
    </source>
</reference>